<dbReference type="InterPro" id="IPR021425">
    <property type="entry name" value="DUF3072"/>
</dbReference>
<feature type="compositionally biased region" description="Low complexity" evidence="1">
    <location>
        <begin position="17"/>
        <end position="32"/>
    </location>
</feature>
<organism evidence="2 3">
    <name type="scientific">Intrasporangium chromatireducens Q5-1</name>
    <dbReference type="NCBI Taxonomy" id="584657"/>
    <lineage>
        <taxon>Bacteria</taxon>
        <taxon>Bacillati</taxon>
        <taxon>Actinomycetota</taxon>
        <taxon>Actinomycetes</taxon>
        <taxon>Micrococcales</taxon>
        <taxon>Intrasporangiaceae</taxon>
        <taxon>Intrasporangium</taxon>
    </lineage>
</organism>
<keyword evidence="3" id="KW-1185">Reference proteome</keyword>
<feature type="compositionally biased region" description="Basic and acidic residues" evidence="1">
    <location>
        <begin position="47"/>
        <end position="56"/>
    </location>
</feature>
<dbReference type="AlphaFoldDB" id="W9GNZ6"/>
<reference evidence="3" key="1">
    <citation type="submission" date="2013-08" db="EMBL/GenBank/DDBJ databases">
        <title>Intrasporangium oryzae NRRL B-24470.</title>
        <authorList>
            <person name="Liu H."/>
            <person name="Wang G."/>
        </authorList>
    </citation>
    <scope>NUCLEOTIDE SEQUENCE [LARGE SCALE GENOMIC DNA]</scope>
    <source>
        <strain evidence="3">Q5-1</strain>
    </source>
</reference>
<name>W9GNZ6_9MICO</name>
<evidence type="ECO:0000256" key="1">
    <source>
        <dbReference type="SAM" id="MobiDB-lite"/>
    </source>
</evidence>
<proteinExistence type="predicted"/>
<comment type="caution">
    <text evidence="2">The sequence shown here is derived from an EMBL/GenBank/DDBJ whole genome shotgun (WGS) entry which is preliminary data.</text>
</comment>
<evidence type="ECO:0000313" key="3">
    <source>
        <dbReference type="Proteomes" id="UP000019494"/>
    </source>
</evidence>
<feature type="region of interest" description="Disordered" evidence="1">
    <location>
        <begin position="1"/>
        <end position="67"/>
    </location>
</feature>
<dbReference type="Proteomes" id="UP000019494">
    <property type="component" value="Unassembled WGS sequence"/>
</dbReference>
<dbReference type="Pfam" id="PF11272">
    <property type="entry name" value="DUF3072"/>
    <property type="match status" value="1"/>
</dbReference>
<dbReference type="EMBL" id="AWQS01000003">
    <property type="protein sequence ID" value="EWT07865.1"/>
    <property type="molecule type" value="Genomic_DNA"/>
</dbReference>
<gene>
    <name evidence="2" type="ORF">N864_19660</name>
</gene>
<feature type="compositionally biased region" description="Basic and acidic residues" evidence="1">
    <location>
        <begin position="7"/>
        <end position="16"/>
    </location>
</feature>
<sequence length="110" mass="11729">MSTEPTHNAERTDNTEPTHNTEPTNNAEPTDTAADRDDVLGAGAPRQGDDLQRDPEDWATGDEPMTAAQRSYLDNLAKQAGEQVPADLTKAQASEQIDRLKQQGGDGAAG</sequence>
<dbReference type="OrthoDB" id="9811751at2"/>
<accession>W9GNZ6</accession>
<evidence type="ECO:0000313" key="2">
    <source>
        <dbReference type="EMBL" id="EWT07865.1"/>
    </source>
</evidence>
<dbReference type="PATRIC" id="fig|584657.3.peg.150"/>
<protein>
    <submittedName>
        <fullName evidence="2">Transposase</fullName>
    </submittedName>
</protein>